<dbReference type="EMBL" id="CP041186">
    <property type="protein sequence ID" value="QDG51923.1"/>
    <property type="molecule type" value="Genomic_DNA"/>
</dbReference>
<dbReference type="GO" id="GO:0008233">
    <property type="term" value="F:peptidase activity"/>
    <property type="evidence" value="ECO:0007669"/>
    <property type="project" value="UniProtKB-KW"/>
</dbReference>
<dbReference type="RefSeq" id="WP_141198401.1">
    <property type="nucleotide sequence ID" value="NZ_CP041186.1"/>
</dbReference>
<accession>A0A5B8Y652</accession>
<dbReference type="Proteomes" id="UP000315995">
    <property type="component" value="Chromosome"/>
</dbReference>
<feature type="domain" description="Retropepsin-like aspartic endopeptidase" evidence="1">
    <location>
        <begin position="13"/>
        <end position="149"/>
    </location>
</feature>
<name>A0A4Y6PUK1_PERCE</name>
<dbReference type="GO" id="GO:0006508">
    <property type="term" value="P:proteolysis"/>
    <property type="evidence" value="ECO:0007669"/>
    <property type="project" value="UniProtKB-KW"/>
</dbReference>
<dbReference type="SUPFAM" id="SSF50630">
    <property type="entry name" value="Acid proteases"/>
    <property type="match status" value="1"/>
</dbReference>
<dbReference type="InterPro" id="IPR008503">
    <property type="entry name" value="Asp_endopeptidase"/>
</dbReference>
<evidence type="ECO:0000313" key="3">
    <source>
        <dbReference type="Proteomes" id="UP000315995"/>
    </source>
</evidence>
<dbReference type="PANTHER" id="PTHR38037">
    <property type="entry name" value="ZN_PROTEASE DOMAIN-CONTAINING PROTEIN"/>
    <property type="match status" value="1"/>
</dbReference>
<protein>
    <submittedName>
        <fullName evidence="2">ATP-dependent zinc protease</fullName>
    </submittedName>
</protein>
<evidence type="ECO:0000313" key="2">
    <source>
        <dbReference type="EMBL" id="QDG51923.1"/>
    </source>
</evidence>
<organism evidence="2 3">
    <name type="scientific">Persicimonas caeni</name>
    <dbReference type="NCBI Taxonomy" id="2292766"/>
    <lineage>
        <taxon>Bacteria</taxon>
        <taxon>Deltaproteobacteria</taxon>
        <taxon>Bradymonadales</taxon>
        <taxon>Bradymonadaceae</taxon>
        <taxon>Persicimonas</taxon>
    </lineage>
</organism>
<reference evidence="2 3" key="1">
    <citation type="submission" date="2019-06" db="EMBL/GenBank/DDBJ databases">
        <title>Persicimonas caeni gen. nov., sp. nov., a predatory bacterium isolated from solar saltern.</title>
        <authorList>
            <person name="Wang S."/>
        </authorList>
    </citation>
    <scope>NUCLEOTIDE SEQUENCE [LARGE SCALE GENOMIC DNA]</scope>
    <source>
        <strain evidence="2 3">YN101</strain>
    </source>
</reference>
<dbReference type="Gene3D" id="2.40.70.10">
    <property type="entry name" value="Acid Proteases"/>
    <property type="match status" value="1"/>
</dbReference>
<keyword evidence="3" id="KW-1185">Reference proteome</keyword>
<dbReference type="PANTHER" id="PTHR38037:SF1">
    <property type="entry name" value="ATP-DEPENDENT ZINC PROTEASE DOMAIN-CONTAINING PROTEIN-RELATED"/>
    <property type="match status" value="1"/>
</dbReference>
<dbReference type="Pfam" id="PF05618">
    <property type="entry name" value="Zn_protease"/>
    <property type="match status" value="1"/>
</dbReference>
<dbReference type="AlphaFoldDB" id="A0A4Y6PUK1"/>
<proteinExistence type="predicted"/>
<sequence>MAKRTQKTAPDKVVGWREWIAIPEFGIDFVKAKVDTGARSSALHAFEIRRFERDGQPWVRFKVHPVQRNTKETVRCEAPIHDERTVRSSVGHEQKRIVIRPEIELLGERYAIDLTLTNRDAMGFRMLLGREATRGRFLVDPGRSYLAGRPDVKK</sequence>
<evidence type="ECO:0000259" key="1">
    <source>
        <dbReference type="Pfam" id="PF05618"/>
    </source>
</evidence>
<keyword evidence="2" id="KW-0378">Hydrolase</keyword>
<dbReference type="OrthoDB" id="9782977at2"/>
<gene>
    <name evidence="2" type="ORF">FIV42_14595</name>
</gene>
<dbReference type="InterPro" id="IPR021109">
    <property type="entry name" value="Peptidase_aspartic_dom_sf"/>
</dbReference>
<accession>A0A4Y6PUK1</accession>
<keyword evidence="2" id="KW-0645">Protease</keyword>